<feature type="transmembrane region" description="Helical" evidence="1">
    <location>
        <begin position="71"/>
        <end position="90"/>
    </location>
</feature>
<feature type="transmembrane region" description="Helical" evidence="1">
    <location>
        <begin position="102"/>
        <end position="120"/>
    </location>
</feature>
<accession>A0A378U4M9</accession>
<keyword evidence="1" id="KW-0472">Membrane</keyword>
<protein>
    <submittedName>
        <fullName evidence="2">Protein of uncharacterized function (DUF2752)</fullName>
    </submittedName>
</protein>
<proteinExistence type="predicted"/>
<evidence type="ECO:0000313" key="3">
    <source>
        <dbReference type="Proteomes" id="UP000255024"/>
    </source>
</evidence>
<keyword evidence="1" id="KW-1133">Transmembrane helix</keyword>
<dbReference type="AlphaFoldDB" id="A0A378U4M9"/>
<organism evidence="2 3">
    <name type="scientific">Myroides odoratus</name>
    <name type="common">Flavobacterium odoratum</name>
    <dbReference type="NCBI Taxonomy" id="256"/>
    <lineage>
        <taxon>Bacteria</taxon>
        <taxon>Pseudomonadati</taxon>
        <taxon>Bacteroidota</taxon>
        <taxon>Flavobacteriia</taxon>
        <taxon>Flavobacteriales</taxon>
        <taxon>Flavobacteriaceae</taxon>
        <taxon>Myroides</taxon>
    </lineage>
</organism>
<gene>
    <name evidence="2" type="ORF">NCTC11179_03611</name>
</gene>
<dbReference type="Pfam" id="PF10825">
    <property type="entry name" value="DUF2752"/>
    <property type="match status" value="1"/>
</dbReference>
<dbReference type="EMBL" id="UGQL01000002">
    <property type="protein sequence ID" value="STZ70086.1"/>
    <property type="molecule type" value="Genomic_DNA"/>
</dbReference>
<evidence type="ECO:0000313" key="2">
    <source>
        <dbReference type="EMBL" id="STZ70086.1"/>
    </source>
</evidence>
<evidence type="ECO:0000256" key="1">
    <source>
        <dbReference type="SAM" id="Phobius"/>
    </source>
</evidence>
<dbReference type="RefSeq" id="WP_115092652.1">
    <property type="nucleotide sequence ID" value="NZ_CP068107.1"/>
</dbReference>
<name>A0A378U4M9_MYROD</name>
<keyword evidence="1" id="KW-0812">Transmembrane</keyword>
<reference evidence="2 3" key="1">
    <citation type="submission" date="2018-06" db="EMBL/GenBank/DDBJ databases">
        <authorList>
            <consortium name="Pathogen Informatics"/>
            <person name="Doyle S."/>
        </authorList>
    </citation>
    <scope>NUCLEOTIDE SEQUENCE [LARGE SCALE GENOMIC DNA]</scope>
    <source>
        <strain evidence="2 3">NCTC11179</strain>
    </source>
</reference>
<sequence>MQIFYRILFCVLLPIGIVVAVSKGLSYFPAVVTCSIKDYTGWDCPGCGGQRAMDAIIKGKFKDAFYYNQLIYLYLGVMLYIYVLFVESYILKNKRFMQRFGFSNTFAFLFVGIILFFFIIRNI</sequence>
<dbReference type="InterPro" id="IPR021215">
    <property type="entry name" value="DUF2752"/>
</dbReference>
<keyword evidence="3" id="KW-1185">Reference proteome</keyword>
<dbReference type="Proteomes" id="UP000255024">
    <property type="component" value="Unassembled WGS sequence"/>
</dbReference>